<dbReference type="AlphaFoldDB" id="A0A2A6CVD3"/>
<keyword evidence="2" id="KW-1185">Reference proteome</keyword>
<evidence type="ECO:0000313" key="2">
    <source>
        <dbReference type="Proteomes" id="UP000005239"/>
    </source>
</evidence>
<proteinExistence type="predicted"/>
<reference evidence="1" key="2">
    <citation type="submission" date="2022-06" db="UniProtKB">
        <authorList>
            <consortium name="EnsemblMetazoa"/>
        </authorList>
    </citation>
    <scope>IDENTIFICATION</scope>
    <source>
        <strain evidence="1">PS312</strain>
    </source>
</reference>
<evidence type="ECO:0000313" key="1">
    <source>
        <dbReference type="EnsemblMetazoa" id="PPA36205.1"/>
    </source>
</evidence>
<organism evidence="1 2">
    <name type="scientific">Pristionchus pacificus</name>
    <name type="common">Parasitic nematode worm</name>
    <dbReference type="NCBI Taxonomy" id="54126"/>
    <lineage>
        <taxon>Eukaryota</taxon>
        <taxon>Metazoa</taxon>
        <taxon>Ecdysozoa</taxon>
        <taxon>Nematoda</taxon>
        <taxon>Chromadorea</taxon>
        <taxon>Rhabditida</taxon>
        <taxon>Rhabditina</taxon>
        <taxon>Diplogasteromorpha</taxon>
        <taxon>Diplogasteroidea</taxon>
        <taxon>Neodiplogasteridae</taxon>
        <taxon>Pristionchus</taxon>
    </lineage>
</organism>
<protein>
    <submittedName>
        <fullName evidence="1">Uncharacterized protein</fullName>
    </submittedName>
</protein>
<name>A0A2A6CVD3_PRIPA</name>
<accession>A0A2A6CVD3</accession>
<dbReference type="EnsemblMetazoa" id="PPA36205.1">
    <property type="protein sequence ID" value="PPA36205.1"/>
    <property type="gene ID" value="WBGene00274574"/>
</dbReference>
<dbReference type="Proteomes" id="UP000005239">
    <property type="component" value="Unassembled WGS sequence"/>
</dbReference>
<sequence length="656" mass="74990">MSLRPSISLAELPSDIIRKIIRIRPSLKSLQLISPRWTVLGKEFVNDRTRLPDIKWFCWTKDPDFLMRMSMRVFEQYSEYFGADSVEITQHSDNVVKVTKVLDLCHMPEDFALNRISRFLSHCSKVERFEFSAKCYQDCDEMTRTDLGWFTADELSIVDIRGYVQGYDDFPIDKGVLQFINDHGVQRLFLNFTYLNFSHFESRHFTKFLNAATDRIPVIEINIQSSQNTRVVWEEKLSAMEGDEFSAEIDKEGTSSSHVKIITLLCALALLSTVVPAELQCAHNQREYLCLVPKKCIDARATENELVVLGPDMKLVNGKCEVIVSFKYINDFVWIIRNDFEPNPDIRYSLFLETDKPDRIFSCDTSKGFSDIVRRSRIDKPKVFEGYENCEFEIRHKFASAGDPIQEIASVFAGSKKLYLKLETKDNKEKKKISFEGSLSELALTIQTSRGCDENLITKPKQETVSEGAIQTVSTRLIGNNAEINCKEKNADVLHIKRENNSEWEQVHSVFCYGDIWAHRKMDDKRTTVFMGTETFEMKCVRNWCKYCGQLDEFPCAVGNCEPVWNYDNCVPTCPRDLWFFGNHVHRTSMECKPLSEGGKELEYGAWMAIVNGVNTPVASASCYVGPFPLLEATTSNSAPSALLWSAIAVTSVLLV</sequence>
<gene>
    <name evidence="1" type="primary">WBGene00274574</name>
</gene>
<accession>A0A8R1YRK7</accession>
<reference evidence="2" key="1">
    <citation type="journal article" date="2008" name="Nat. Genet.">
        <title>The Pristionchus pacificus genome provides a unique perspective on nematode lifestyle and parasitism.</title>
        <authorList>
            <person name="Dieterich C."/>
            <person name="Clifton S.W."/>
            <person name="Schuster L.N."/>
            <person name="Chinwalla A."/>
            <person name="Delehaunty K."/>
            <person name="Dinkelacker I."/>
            <person name="Fulton L."/>
            <person name="Fulton R."/>
            <person name="Godfrey J."/>
            <person name="Minx P."/>
            <person name="Mitreva M."/>
            <person name="Roeseler W."/>
            <person name="Tian H."/>
            <person name="Witte H."/>
            <person name="Yang S.P."/>
            <person name="Wilson R.K."/>
            <person name="Sommer R.J."/>
        </authorList>
    </citation>
    <scope>NUCLEOTIDE SEQUENCE [LARGE SCALE GENOMIC DNA]</scope>
    <source>
        <strain evidence="2">PS312</strain>
    </source>
</reference>